<feature type="compositionally biased region" description="Basic residues" evidence="1">
    <location>
        <begin position="121"/>
        <end position="139"/>
    </location>
</feature>
<reference evidence="2 3" key="1">
    <citation type="journal article" date="2014" name="Agronomy (Basel)">
        <title>A Draft Genome Sequence for Ensete ventricosum, the Drought-Tolerant Tree Against Hunger.</title>
        <authorList>
            <person name="Harrison J."/>
            <person name="Moore K.A."/>
            <person name="Paszkiewicz K."/>
            <person name="Jones T."/>
            <person name="Grant M."/>
            <person name="Ambacheew D."/>
            <person name="Muzemil S."/>
            <person name="Studholme D.J."/>
        </authorList>
    </citation>
    <scope>NUCLEOTIDE SEQUENCE [LARGE SCALE GENOMIC DNA]</scope>
</reference>
<comment type="caution">
    <text evidence="2">The sequence shown here is derived from an EMBL/GenBank/DDBJ whole genome shotgun (WGS) entry which is preliminary data.</text>
</comment>
<protein>
    <submittedName>
        <fullName evidence="2">Uncharacterized protein</fullName>
    </submittedName>
</protein>
<dbReference type="Proteomes" id="UP000287651">
    <property type="component" value="Unassembled WGS sequence"/>
</dbReference>
<evidence type="ECO:0000313" key="3">
    <source>
        <dbReference type="Proteomes" id="UP000287651"/>
    </source>
</evidence>
<dbReference type="AlphaFoldDB" id="A0A426Z9P8"/>
<name>A0A426Z9P8_ENSVE</name>
<evidence type="ECO:0000256" key="1">
    <source>
        <dbReference type="SAM" id="MobiDB-lite"/>
    </source>
</evidence>
<feature type="region of interest" description="Disordered" evidence="1">
    <location>
        <begin position="102"/>
        <end position="139"/>
    </location>
</feature>
<sequence length="139" mass="15526">MEVVSLLSRGATSTDSKVLKVVMVMQSCYNSDSTMTVRQLVEVQERFCILVEYELHVPLSGQRPYDAFLDDMFNLKKVKKSAGHAVSRLAPSPPTEVLIEAIRERPAPGGEKRPSRGGSKLPRKKTKMTVSKRPRRAVL</sequence>
<dbReference type="EMBL" id="AMZH03007693">
    <property type="protein sequence ID" value="RRT60676.1"/>
    <property type="molecule type" value="Genomic_DNA"/>
</dbReference>
<feature type="compositionally biased region" description="Basic and acidic residues" evidence="1">
    <location>
        <begin position="102"/>
        <end position="114"/>
    </location>
</feature>
<proteinExistence type="predicted"/>
<evidence type="ECO:0000313" key="2">
    <source>
        <dbReference type="EMBL" id="RRT60676.1"/>
    </source>
</evidence>
<accession>A0A426Z9P8</accession>
<organism evidence="2 3">
    <name type="scientific">Ensete ventricosum</name>
    <name type="common">Abyssinian banana</name>
    <name type="synonym">Musa ensete</name>
    <dbReference type="NCBI Taxonomy" id="4639"/>
    <lineage>
        <taxon>Eukaryota</taxon>
        <taxon>Viridiplantae</taxon>
        <taxon>Streptophyta</taxon>
        <taxon>Embryophyta</taxon>
        <taxon>Tracheophyta</taxon>
        <taxon>Spermatophyta</taxon>
        <taxon>Magnoliopsida</taxon>
        <taxon>Liliopsida</taxon>
        <taxon>Zingiberales</taxon>
        <taxon>Musaceae</taxon>
        <taxon>Ensete</taxon>
    </lineage>
</organism>
<gene>
    <name evidence="2" type="ORF">B296_00025449</name>
</gene>